<dbReference type="OrthoDB" id="5185674at2"/>
<gene>
    <name evidence="1" type="ORF">SVIO_002900</name>
</gene>
<dbReference type="EMBL" id="BJHW01000001">
    <property type="protein sequence ID" value="GDY49667.1"/>
    <property type="molecule type" value="Genomic_DNA"/>
</dbReference>
<dbReference type="RefSeq" id="WP_137975799.1">
    <property type="nucleotide sequence ID" value="NZ_BAAASO010000032.1"/>
</dbReference>
<evidence type="ECO:0008006" key="3">
    <source>
        <dbReference type="Google" id="ProtNLM"/>
    </source>
</evidence>
<evidence type="ECO:0000313" key="1">
    <source>
        <dbReference type="EMBL" id="GDY49667.1"/>
    </source>
</evidence>
<name>A0A4D4KT81_STRVO</name>
<accession>A0A4D4KT81</accession>
<reference evidence="1 2" key="1">
    <citation type="journal article" date="2020" name="Int. J. Syst. Evol. Microbiol.">
        <title>Reclassification of Streptomyces castelarensis and Streptomyces sporoclivatus as later heterotypic synonyms of Streptomyces antimycoticus.</title>
        <authorList>
            <person name="Komaki H."/>
            <person name="Tamura T."/>
        </authorList>
    </citation>
    <scope>NUCLEOTIDE SEQUENCE [LARGE SCALE GENOMIC DNA]</scope>
    <source>
        <strain evidence="1 2">NBRC 13459</strain>
    </source>
</reference>
<evidence type="ECO:0000313" key="2">
    <source>
        <dbReference type="Proteomes" id="UP000301309"/>
    </source>
</evidence>
<protein>
    <recommendedName>
        <fullName evidence="3">VOC domain-containing protein</fullName>
    </recommendedName>
</protein>
<organism evidence="1 2">
    <name type="scientific">Streptomyces violaceusniger</name>
    <dbReference type="NCBI Taxonomy" id="68280"/>
    <lineage>
        <taxon>Bacteria</taxon>
        <taxon>Bacillati</taxon>
        <taxon>Actinomycetota</taxon>
        <taxon>Actinomycetes</taxon>
        <taxon>Kitasatosporales</taxon>
        <taxon>Streptomycetaceae</taxon>
        <taxon>Streptomyces</taxon>
        <taxon>Streptomyces violaceusniger group</taxon>
    </lineage>
</organism>
<dbReference type="Proteomes" id="UP000301309">
    <property type="component" value="Unassembled WGS sequence"/>
</dbReference>
<proteinExistence type="predicted"/>
<sequence>MTEPPYFHIGVVVPDLEEAMTQFSLHYGIAFPEPAAIHIPDPSGSAAGHEIRVVYSKEGPPFYELIEATVAGVFPAVAQGEVHHVGVWEEDMAKRVLELKAKGIGIEASGIGLEGRTGLVEGAAPHWVITEPGPTGLRFEYVDAGMRVGIEAWRELGRFPG</sequence>
<dbReference type="AlphaFoldDB" id="A0A4D4KT81"/>
<comment type="caution">
    <text evidence="1">The sequence shown here is derived from an EMBL/GenBank/DDBJ whole genome shotgun (WGS) entry which is preliminary data.</text>
</comment>
<keyword evidence="2" id="KW-1185">Reference proteome</keyword>
<dbReference type="InterPro" id="IPR029068">
    <property type="entry name" value="Glyas_Bleomycin-R_OHBP_Dase"/>
</dbReference>
<dbReference type="SUPFAM" id="SSF54593">
    <property type="entry name" value="Glyoxalase/Bleomycin resistance protein/Dihydroxybiphenyl dioxygenase"/>
    <property type="match status" value="1"/>
</dbReference>
<dbReference type="Gene3D" id="3.10.180.10">
    <property type="entry name" value="2,3-Dihydroxybiphenyl 1,2-Dioxygenase, domain 1"/>
    <property type="match status" value="1"/>
</dbReference>
<dbReference type="Pfam" id="PF13669">
    <property type="entry name" value="Glyoxalase_4"/>
    <property type="match status" value="1"/>
</dbReference>